<dbReference type="STRING" id="1123291.SAMN04490355_102867"/>
<gene>
    <name evidence="1" type="ORF">SAMN04490355_102867</name>
</gene>
<reference evidence="2" key="1">
    <citation type="submission" date="2016-10" db="EMBL/GenBank/DDBJ databases">
        <authorList>
            <person name="Varghese N."/>
            <person name="Submissions S."/>
        </authorList>
    </citation>
    <scope>NUCLEOTIDE SEQUENCE [LARGE SCALE GENOMIC DNA]</scope>
    <source>
        <strain evidence="2">DSM 13327</strain>
    </source>
</reference>
<dbReference type="RefSeq" id="WP_090939053.1">
    <property type="nucleotide sequence ID" value="NZ_FOTS01000028.1"/>
</dbReference>
<dbReference type="InterPro" id="IPR019644">
    <property type="entry name" value="DUF2508"/>
</dbReference>
<evidence type="ECO:0000313" key="1">
    <source>
        <dbReference type="EMBL" id="SFL96655.1"/>
    </source>
</evidence>
<dbReference type="Pfam" id="PF10704">
    <property type="entry name" value="DUF2508"/>
    <property type="match status" value="1"/>
</dbReference>
<accession>A0A1I4M0Q7</accession>
<evidence type="ECO:0008006" key="3">
    <source>
        <dbReference type="Google" id="ProtNLM"/>
    </source>
</evidence>
<dbReference type="EMBL" id="FOTS01000028">
    <property type="protein sequence ID" value="SFL96655.1"/>
    <property type="molecule type" value="Genomic_DNA"/>
</dbReference>
<proteinExistence type="predicted"/>
<protein>
    <recommendedName>
        <fullName evidence="3">DUF2508 domain-containing protein</fullName>
    </recommendedName>
</protein>
<sequence length="97" mass="11303">MNIIETLQKIQDYIYGSEHLDPKPLPSLSVVVEEARQEWLNAQHYYNSVSDQDLVDHAVYLMQAAEKKYVYLLKKARQEGIVRSPYTFAGNENDKKQ</sequence>
<organism evidence="1 2">
    <name type="scientific">Pelosinus propionicus DSM 13327</name>
    <dbReference type="NCBI Taxonomy" id="1123291"/>
    <lineage>
        <taxon>Bacteria</taxon>
        <taxon>Bacillati</taxon>
        <taxon>Bacillota</taxon>
        <taxon>Negativicutes</taxon>
        <taxon>Selenomonadales</taxon>
        <taxon>Sporomusaceae</taxon>
        <taxon>Pelosinus</taxon>
    </lineage>
</organism>
<dbReference type="Proteomes" id="UP000199520">
    <property type="component" value="Unassembled WGS sequence"/>
</dbReference>
<name>A0A1I4M0Q7_9FIRM</name>
<keyword evidence="2" id="KW-1185">Reference proteome</keyword>
<dbReference type="AlphaFoldDB" id="A0A1I4M0Q7"/>
<dbReference type="OrthoDB" id="1809893at2"/>
<evidence type="ECO:0000313" key="2">
    <source>
        <dbReference type="Proteomes" id="UP000199520"/>
    </source>
</evidence>